<evidence type="ECO:0000313" key="1">
    <source>
        <dbReference type="EMBL" id="CAG8743172.1"/>
    </source>
</evidence>
<sequence length="51" mass="6041">QQDINAHLQFLSSHNTDSMDREYTKFVFQYAKDYPEKTENDAYAAYMASKQ</sequence>
<proteinExistence type="predicted"/>
<dbReference type="EMBL" id="CAJVPS010036385">
    <property type="protein sequence ID" value="CAG8743172.1"/>
    <property type="molecule type" value="Genomic_DNA"/>
</dbReference>
<feature type="non-terminal residue" evidence="1">
    <location>
        <position position="51"/>
    </location>
</feature>
<gene>
    <name evidence="1" type="ORF">ALEPTO_LOCUS13032</name>
</gene>
<organism evidence="1 2">
    <name type="scientific">Ambispora leptoticha</name>
    <dbReference type="NCBI Taxonomy" id="144679"/>
    <lineage>
        <taxon>Eukaryota</taxon>
        <taxon>Fungi</taxon>
        <taxon>Fungi incertae sedis</taxon>
        <taxon>Mucoromycota</taxon>
        <taxon>Glomeromycotina</taxon>
        <taxon>Glomeromycetes</taxon>
        <taxon>Archaeosporales</taxon>
        <taxon>Ambisporaceae</taxon>
        <taxon>Ambispora</taxon>
    </lineage>
</organism>
<name>A0A9N9NMU9_9GLOM</name>
<evidence type="ECO:0000313" key="2">
    <source>
        <dbReference type="Proteomes" id="UP000789508"/>
    </source>
</evidence>
<keyword evidence="2" id="KW-1185">Reference proteome</keyword>
<dbReference type="Proteomes" id="UP000789508">
    <property type="component" value="Unassembled WGS sequence"/>
</dbReference>
<reference evidence="1" key="1">
    <citation type="submission" date="2021-06" db="EMBL/GenBank/DDBJ databases">
        <authorList>
            <person name="Kallberg Y."/>
            <person name="Tangrot J."/>
            <person name="Rosling A."/>
        </authorList>
    </citation>
    <scope>NUCLEOTIDE SEQUENCE</scope>
    <source>
        <strain evidence="1">FL130A</strain>
    </source>
</reference>
<protein>
    <submittedName>
        <fullName evidence="1">8874_t:CDS:1</fullName>
    </submittedName>
</protein>
<dbReference type="AlphaFoldDB" id="A0A9N9NMU9"/>
<accession>A0A9N9NMU9</accession>
<feature type="non-terminal residue" evidence="1">
    <location>
        <position position="1"/>
    </location>
</feature>
<comment type="caution">
    <text evidence="1">The sequence shown here is derived from an EMBL/GenBank/DDBJ whole genome shotgun (WGS) entry which is preliminary data.</text>
</comment>